<dbReference type="InterPro" id="IPR009014">
    <property type="entry name" value="Transketo_C/PFOR_II"/>
</dbReference>
<dbReference type="InterPro" id="IPR019752">
    <property type="entry name" value="Pyrv/ketoisovalerate_OxRed_cat"/>
</dbReference>
<dbReference type="InterPro" id="IPR046667">
    <property type="entry name" value="DUF6537"/>
</dbReference>
<dbReference type="CDD" id="cd07034">
    <property type="entry name" value="TPP_PYR_PFOR_IOR-alpha_like"/>
    <property type="match status" value="1"/>
</dbReference>
<dbReference type="InterPro" id="IPR002880">
    <property type="entry name" value="Pyrv_Fd/Flavodoxin_OxRdtase_N"/>
</dbReference>
<keyword evidence="4" id="KW-0670">Pyruvate</keyword>
<evidence type="ECO:0000313" key="5">
    <source>
        <dbReference type="Proteomes" id="UP000193978"/>
    </source>
</evidence>
<dbReference type="InterPro" id="IPR051457">
    <property type="entry name" value="2-oxoacid:Fd_oxidoreductase"/>
</dbReference>
<feature type="domain" description="DUF6537" evidence="3">
    <location>
        <begin position="953"/>
        <end position="1153"/>
    </location>
</feature>
<sequence length="1172" mass="128068">MAEFSADASMLDPVLGAATLEDKYDLRKNRVLMTGTQAIVRLLLTQKELDRRAGLNTAGFVTGYRGSPLGGVDAQMLRAKPHLDAAGVTFMPGLNEDLAATAIWGAQQAEMRGEGRYDGVFSLWYGKGPGVDRSGDALRHVNHAGTSRYGGVLALMGDDHLAESSTIAHQSEYHFIDVMMPVLAPAGVEEILTYGLYGFALSRYSGLWVGLKCVKDTVESTASIDASLDRAPIRIPEDFLMPPGGLNIRAADPVLAQEARMHEHRIPAALAFIRANRLNRIVTSGGPNAKIGVITVGKSYLDVRQAMDDLGIDEVRANQLGLRLYKIGCPWPLEPKGLAEFSRGLDLIVVVEEKRSLIETQLREQLYDAANHPICIGKQDERGDWLFPGKGALDPNDIAVALGRRLMKHHPSAELEARVLRLERLQQRRATMTEVTTRVPHFCAGCPHSTSTHVPQGARAYTGIGCHYMAQWMDRSTEGYTHMGGEGANWIGEAPFSTRKHVFQNLGDGTYNHSGSLSIRFAVATKTNITFKILFNGVVAMTGGQKHEGELTVEAIAHQVAAEGVRKIALVTDEPGKYPVATPWPPGLQIHHRNILNEVQRDLAETPGVTVLIYDQTCATEKRRLRKRGLLEDPDSRIIINELVCEGCGDCGTASNCVAVQPLETEFGRKRRIDQSVCNKDFSCLEGFCPSFVTVHGARMKKAPLPTAAQTASQPALPAPRLAAIGETPYGVLVAGLGGTGVVTISALLGLAAHLEGKGVGVIDMAGLAQKGGAVYCHVKIARAPQDVHAIRIAAGEADLILGCDLVVSGAKLVLSVVDKERTALVVNSAEVFPGDIERDPDFVLPAEAIRQSILRAAGPRIDLLDVTALALSLLGDSIAANIFMLGYAWQKGLLPLGDASLLRAIEINGESVEMNKQAFLWGRRAAHDLASVERVARALRPKSEARRLSSSLEEIIERRAEYLVGYQNEAYARRYRERVAAVARLEAARVPGPQELTEAVARYLFKVMAAKDEYEIARLYTDGAFERQLRAAFEGDLQLEFHFAPPVPAWQPKNDFGGSRKITFGGWVFGVLRILAKLKGLRGTPFDILRFNQDRIREREIRANYEALLDEILERLHPQNHATAVALARLPEKIRGFGHIKARNTEAAQAEEKRLLEQFRRPIDAARIAAE</sequence>
<dbReference type="Proteomes" id="UP000193978">
    <property type="component" value="Chromosome"/>
</dbReference>
<protein>
    <submittedName>
        <fullName evidence="4">Indolepyruvate ferredoxin oxidoreductase</fullName>
    </submittedName>
</protein>
<evidence type="ECO:0000313" key="4">
    <source>
        <dbReference type="EMBL" id="ARN82119.1"/>
    </source>
</evidence>
<gene>
    <name evidence="4" type="ORF">B1812_14690</name>
</gene>
<dbReference type="STRING" id="655015.B1812_14690"/>
<dbReference type="KEGG" id="mbry:B1812_14690"/>
<dbReference type="Gene3D" id="3.40.50.970">
    <property type="match status" value="1"/>
</dbReference>
<dbReference type="PANTHER" id="PTHR48084:SF3">
    <property type="entry name" value="SUBUNIT OF PYRUVATE:FLAVODOXIN OXIDOREDUCTASE"/>
    <property type="match status" value="1"/>
</dbReference>
<dbReference type="OrthoDB" id="9803617at2"/>
<name>A0A1W6MX78_9HYPH</name>
<reference evidence="4 5" key="1">
    <citation type="submission" date="2017-02" db="EMBL/GenBank/DDBJ databases">
        <authorList>
            <person name="Peterson S.W."/>
        </authorList>
    </citation>
    <scope>NUCLEOTIDE SEQUENCE [LARGE SCALE GENOMIC DNA]</scope>
    <source>
        <strain evidence="4 5">S285</strain>
    </source>
</reference>
<dbReference type="EMBL" id="CP019948">
    <property type="protein sequence ID" value="ARN82119.1"/>
    <property type="molecule type" value="Genomic_DNA"/>
</dbReference>
<dbReference type="RefSeq" id="WP_085772244.1">
    <property type="nucleotide sequence ID" value="NZ_AP027149.1"/>
</dbReference>
<dbReference type="InterPro" id="IPR002869">
    <property type="entry name" value="Pyrv_flavodox_OxRed_cen"/>
</dbReference>
<keyword evidence="5" id="KW-1185">Reference proteome</keyword>
<evidence type="ECO:0000259" key="2">
    <source>
        <dbReference type="Pfam" id="PF01558"/>
    </source>
</evidence>
<accession>A0A1W6MX78</accession>
<dbReference type="InterPro" id="IPR029061">
    <property type="entry name" value="THDP-binding"/>
</dbReference>
<dbReference type="SUPFAM" id="SSF53323">
    <property type="entry name" value="Pyruvate-ferredoxin oxidoreductase, PFOR, domain III"/>
    <property type="match status" value="1"/>
</dbReference>
<proteinExistence type="predicted"/>
<evidence type="ECO:0000256" key="1">
    <source>
        <dbReference type="ARBA" id="ARBA00023002"/>
    </source>
</evidence>
<dbReference type="Gene3D" id="3.40.920.10">
    <property type="entry name" value="Pyruvate-ferredoxin oxidoreductase, PFOR, domain III"/>
    <property type="match status" value="1"/>
</dbReference>
<keyword evidence="1" id="KW-0560">Oxidoreductase</keyword>
<dbReference type="Pfam" id="PF01558">
    <property type="entry name" value="POR"/>
    <property type="match status" value="1"/>
</dbReference>
<dbReference type="Pfam" id="PF20169">
    <property type="entry name" value="DUF6537"/>
    <property type="match status" value="1"/>
</dbReference>
<dbReference type="PANTHER" id="PTHR48084">
    <property type="entry name" value="2-OXOGLUTARATE OXIDOREDUCTASE SUBUNIT KORB-RELATED"/>
    <property type="match status" value="1"/>
</dbReference>
<dbReference type="NCBIfam" id="NF009589">
    <property type="entry name" value="PRK13030.1"/>
    <property type="match status" value="1"/>
</dbReference>
<dbReference type="NCBIfam" id="NF009588">
    <property type="entry name" value="PRK13029.1"/>
    <property type="match status" value="1"/>
</dbReference>
<dbReference type="SUPFAM" id="SSF52922">
    <property type="entry name" value="TK C-terminal domain-like"/>
    <property type="match status" value="1"/>
</dbReference>
<organism evidence="4 5">
    <name type="scientific">Methylocystis bryophila</name>
    <dbReference type="NCBI Taxonomy" id="655015"/>
    <lineage>
        <taxon>Bacteria</taxon>
        <taxon>Pseudomonadati</taxon>
        <taxon>Pseudomonadota</taxon>
        <taxon>Alphaproteobacteria</taxon>
        <taxon>Hyphomicrobiales</taxon>
        <taxon>Methylocystaceae</taxon>
        <taxon>Methylocystis</taxon>
    </lineage>
</organism>
<dbReference type="GO" id="GO:0016903">
    <property type="term" value="F:oxidoreductase activity, acting on the aldehyde or oxo group of donors"/>
    <property type="evidence" value="ECO:0007669"/>
    <property type="project" value="InterPro"/>
</dbReference>
<evidence type="ECO:0000259" key="3">
    <source>
        <dbReference type="Pfam" id="PF20169"/>
    </source>
</evidence>
<dbReference type="SUPFAM" id="SSF52518">
    <property type="entry name" value="Thiamin diphosphate-binding fold (THDP-binding)"/>
    <property type="match status" value="2"/>
</dbReference>
<dbReference type="AlphaFoldDB" id="A0A1W6MX78"/>
<feature type="domain" description="Pyruvate/ketoisovalerate oxidoreductase catalytic" evidence="2">
    <location>
        <begin position="738"/>
        <end position="923"/>
    </location>
</feature>